<dbReference type="InterPro" id="IPR017467">
    <property type="entry name" value="CHP03016_PEP-CTERM"/>
</dbReference>
<feature type="signal peptide" evidence="1">
    <location>
        <begin position="1"/>
        <end position="23"/>
    </location>
</feature>
<dbReference type="Pfam" id="PF10082">
    <property type="entry name" value="BBP2_2"/>
    <property type="match status" value="1"/>
</dbReference>
<dbReference type="EMBL" id="LDXT01000073">
    <property type="protein sequence ID" value="KRT55790.1"/>
    <property type="molecule type" value="Genomic_DNA"/>
</dbReference>
<protein>
    <submittedName>
        <fullName evidence="2">Uncharacterized protein, PEP-CTERM system associated</fullName>
    </submittedName>
</protein>
<keyword evidence="3" id="KW-1185">Reference proteome</keyword>
<dbReference type="AlphaFoldDB" id="A0A0T5YZZ3"/>
<dbReference type="Proteomes" id="UP000051634">
    <property type="component" value="Unassembled WGS sequence"/>
</dbReference>
<sequence length="470" mass="53216">MRKNKIFTRKQLAVLCGFSALFAENALGLNWDVNPALSVRGSYTDNIALTPSDQAESDFIVEVIPELAVSGLGRALSLDLNYRAQLLKYMDHSDSDTVRHQLLADGTAMLVEDLFYIDARGSYTQRPEHSGQAYDPDNIGISLGNINVATVTLYPYLKRRFGNTASGQIGYRYRRVEYDNDVGNDQDTKEILASLESGTRFTKLKWGLNYSHRRFEPEDRVRSKFERFVGDIRYPVFKRTYAIGKLGYEQNEYTTQNASDEKEGALWGVGLGWAPSVRTTMEFIAGRRYFGNTKQMMVVHRARRLTVSANYDEDFDSNATLDADAPVFDDQGNPIFPGEGGDLNTEIFLKKTLAAEATYSFPRSSLSGRIFDRKREYTADGTEQDVYGADVYYDWGLGGRTSGRVGVYYRYNSPRVDDKYNDYYGLLSVEHKFAPSVVGIGEYTFLRRDSDNPLGGYKRNRIAATMKFLF</sequence>
<evidence type="ECO:0000256" key="1">
    <source>
        <dbReference type="SAM" id="SignalP"/>
    </source>
</evidence>
<gene>
    <name evidence="2" type="ORF">Ga0074115_12437</name>
</gene>
<dbReference type="RefSeq" id="WP_060528561.1">
    <property type="nucleotide sequence ID" value="NZ_KQ557139.1"/>
</dbReference>
<evidence type="ECO:0000313" key="3">
    <source>
        <dbReference type="Proteomes" id="UP000051634"/>
    </source>
</evidence>
<reference evidence="2 3" key="1">
    <citation type="submission" date="2015-11" db="EMBL/GenBank/DDBJ databases">
        <title>The genome of Candidatus Endoriftia persephone in Ridgeia piscesae and population structure of the North Eastern Pacific vestimentiferan symbionts.</title>
        <authorList>
            <person name="Perez M."/>
            <person name="Juniper K.S."/>
        </authorList>
    </citation>
    <scope>NUCLEOTIDE SEQUENCE [LARGE SCALE GENOMIC DNA]</scope>
    <source>
        <strain evidence="2">Ind11</strain>
    </source>
</reference>
<organism evidence="2 3">
    <name type="scientific">endosymbiont of Ridgeia piscesae</name>
    <dbReference type="NCBI Taxonomy" id="54398"/>
    <lineage>
        <taxon>Bacteria</taxon>
        <taxon>Pseudomonadati</taxon>
        <taxon>Pseudomonadota</taxon>
        <taxon>Gammaproteobacteria</taxon>
        <taxon>sulfur-oxidizing symbionts</taxon>
    </lineage>
</organism>
<dbReference type="InterPro" id="IPR018759">
    <property type="entry name" value="BBP2_2"/>
</dbReference>
<dbReference type="OrthoDB" id="5567701at2"/>
<accession>A0A0T5YZZ3</accession>
<name>A0A0T5YZZ3_9GAMM</name>
<evidence type="ECO:0000313" key="2">
    <source>
        <dbReference type="EMBL" id="KRT55790.1"/>
    </source>
</evidence>
<dbReference type="NCBIfam" id="TIGR03016">
    <property type="entry name" value="pepcterm_hypo_1"/>
    <property type="match status" value="1"/>
</dbReference>
<feature type="chain" id="PRO_5006667108" evidence="1">
    <location>
        <begin position="24"/>
        <end position="470"/>
    </location>
</feature>
<keyword evidence="1" id="KW-0732">Signal</keyword>
<proteinExistence type="predicted"/>
<comment type="caution">
    <text evidence="2">The sequence shown here is derived from an EMBL/GenBank/DDBJ whole genome shotgun (WGS) entry which is preliminary data.</text>
</comment>